<accession>A0A498M8M6</accession>
<dbReference type="PANTHER" id="PTHR31004:SF2">
    <property type="entry name" value="TRANSMEMBRANE PROTEIN 79A"/>
    <property type="match status" value="1"/>
</dbReference>
<dbReference type="EMBL" id="QBIY01012765">
    <property type="protein sequence ID" value="RXN17061.1"/>
    <property type="molecule type" value="Genomic_DNA"/>
</dbReference>
<keyword evidence="2" id="KW-1185">Reference proteome</keyword>
<dbReference type="GO" id="GO:0032588">
    <property type="term" value="C:trans-Golgi network membrane"/>
    <property type="evidence" value="ECO:0007669"/>
    <property type="project" value="TreeGrafter"/>
</dbReference>
<keyword evidence="1" id="KW-0812">Transmembrane</keyword>
<comment type="caution">
    <text evidence="1">The sequence shown here is derived from an EMBL/GenBank/DDBJ whole genome shotgun (WGS) entry which is preliminary data.</text>
</comment>
<reference evidence="1 2" key="1">
    <citation type="submission" date="2018-03" db="EMBL/GenBank/DDBJ databases">
        <title>Draft genome sequence of Rohu Carp (Labeo rohita).</title>
        <authorList>
            <person name="Das P."/>
            <person name="Kushwaha B."/>
            <person name="Joshi C.G."/>
            <person name="Kumar D."/>
            <person name="Nagpure N.S."/>
            <person name="Sahoo L."/>
            <person name="Das S.P."/>
            <person name="Bit A."/>
            <person name="Patnaik S."/>
            <person name="Meher P.K."/>
            <person name="Jayasankar P."/>
            <person name="Koringa P.G."/>
            <person name="Patel N.V."/>
            <person name="Hinsu A.T."/>
            <person name="Kumar R."/>
            <person name="Pandey M."/>
            <person name="Agarwal S."/>
            <person name="Srivastava S."/>
            <person name="Singh M."/>
            <person name="Iquebal M.A."/>
            <person name="Jaiswal S."/>
            <person name="Angadi U.B."/>
            <person name="Kumar N."/>
            <person name="Raza M."/>
            <person name="Shah T.M."/>
            <person name="Rai A."/>
            <person name="Jena J.K."/>
        </authorList>
    </citation>
    <scope>NUCLEOTIDE SEQUENCE [LARGE SCALE GENOMIC DNA]</scope>
    <source>
        <strain evidence="1">DASCIFA01</strain>
        <tissue evidence="1">Testis</tissue>
    </source>
</reference>
<dbReference type="GO" id="GO:0045055">
    <property type="term" value="P:regulated exocytosis"/>
    <property type="evidence" value="ECO:0007669"/>
    <property type="project" value="TreeGrafter"/>
</dbReference>
<dbReference type="STRING" id="84645.A0A498M8M6"/>
<dbReference type="OrthoDB" id="8887147at2759"/>
<protein>
    <submittedName>
        <fullName evidence="1">Transmembrane 79-like protein</fullName>
    </submittedName>
</protein>
<name>A0A498M8M6_LABRO</name>
<sequence length="353" mass="40120">MITDQQTNPEKQTETSMLKHPDEIKPTNPSESVTELSRYDGDQPDSRTESSRELEKQDEPMEMQKKPWDTDDGSLADDEDEDDEEDGKRLQDAWSPEKAVQAFTPNVMIVQPTGHENVQKDIQMKKIPLYVQNFHTNPPEHFHPAWIDDIDKPEDSCVEIVRLCVCVTAAAVIFPLLTWGGYKLLPFNAPPLNSSALRLMYTLRCAFFASFPIILGVLVQGVSRLKFGKLKPLFDGTWENREVAVHGHYVRDSLYLYLLYFMQLAVMATYTQQEMLKLVPLLTMMFVFGRLIYWVCVVFGSSVRALGFALSFLPLLVLLGANLYFIGSVSGQEAVFHVTPPTTAPPPKQRWWG</sequence>
<evidence type="ECO:0000313" key="1">
    <source>
        <dbReference type="EMBL" id="RXN17061.1"/>
    </source>
</evidence>
<organism evidence="1 2">
    <name type="scientific">Labeo rohita</name>
    <name type="common">Indian major carp</name>
    <name type="synonym">Cyprinus rohita</name>
    <dbReference type="NCBI Taxonomy" id="84645"/>
    <lineage>
        <taxon>Eukaryota</taxon>
        <taxon>Metazoa</taxon>
        <taxon>Chordata</taxon>
        <taxon>Craniata</taxon>
        <taxon>Vertebrata</taxon>
        <taxon>Euteleostomi</taxon>
        <taxon>Actinopterygii</taxon>
        <taxon>Neopterygii</taxon>
        <taxon>Teleostei</taxon>
        <taxon>Ostariophysi</taxon>
        <taxon>Cypriniformes</taxon>
        <taxon>Cyprinidae</taxon>
        <taxon>Labeoninae</taxon>
        <taxon>Labeonini</taxon>
        <taxon>Labeo</taxon>
    </lineage>
</organism>
<proteinExistence type="predicted"/>
<dbReference type="PANTHER" id="PTHR31004">
    <property type="entry name" value="TRANSMEMBRANE PROTEIN 79"/>
    <property type="match status" value="1"/>
</dbReference>
<gene>
    <name evidence="1" type="ORF">ROHU_008192</name>
</gene>
<dbReference type="Proteomes" id="UP000290572">
    <property type="component" value="Unassembled WGS sequence"/>
</dbReference>
<evidence type="ECO:0000313" key="2">
    <source>
        <dbReference type="Proteomes" id="UP000290572"/>
    </source>
</evidence>
<dbReference type="GO" id="GO:0005765">
    <property type="term" value="C:lysosomal membrane"/>
    <property type="evidence" value="ECO:0007669"/>
    <property type="project" value="TreeGrafter"/>
</dbReference>
<keyword evidence="1" id="KW-0472">Membrane</keyword>
<dbReference type="AlphaFoldDB" id="A0A498M8M6"/>